<dbReference type="InterPro" id="IPR000847">
    <property type="entry name" value="LysR_HTH_N"/>
</dbReference>
<feature type="domain" description="HTH lysR-type" evidence="5">
    <location>
        <begin position="1"/>
        <end position="58"/>
    </location>
</feature>
<name>A0A9D2SXU5_9FIRM</name>
<reference evidence="6" key="1">
    <citation type="journal article" date="2021" name="PeerJ">
        <title>Extensive microbial diversity within the chicken gut microbiome revealed by metagenomics and culture.</title>
        <authorList>
            <person name="Gilroy R."/>
            <person name="Ravi A."/>
            <person name="Getino M."/>
            <person name="Pursley I."/>
            <person name="Horton D.L."/>
            <person name="Alikhan N.F."/>
            <person name="Baker D."/>
            <person name="Gharbi K."/>
            <person name="Hall N."/>
            <person name="Watson M."/>
            <person name="Adriaenssens E.M."/>
            <person name="Foster-Nyarko E."/>
            <person name="Jarju S."/>
            <person name="Secka A."/>
            <person name="Antonio M."/>
            <person name="Oren A."/>
            <person name="Chaudhuri R.R."/>
            <person name="La Ragione R."/>
            <person name="Hildebrand F."/>
            <person name="Pallen M.J."/>
        </authorList>
    </citation>
    <scope>NUCLEOTIDE SEQUENCE</scope>
    <source>
        <strain evidence="6">ChiGjej1B1-1692</strain>
    </source>
</reference>
<evidence type="ECO:0000256" key="1">
    <source>
        <dbReference type="ARBA" id="ARBA00009437"/>
    </source>
</evidence>
<dbReference type="InterPro" id="IPR036388">
    <property type="entry name" value="WH-like_DNA-bd_sf"/>
</dbReference>
<dbReference type="GO" id="GO:0003677">
    <property type="term" value="F:DNA binding"/>
    <property type="evidence" value="ECO:0007669"/>
    <property type="project" value="UniProtKB-KW"/>
</dbReference>
<comment type="caution">
    <text evidence="6">The sequence shown here is derived from an EMBL/GenBank/DDBJ whole genome shotgun (WGS) entry which is preliminary data.</text>
</comment>
<dbReference type="PRINTS" id="PR00039">
    <property type="entry name" value="HTHLYSR"/>
</dbReference>
<dbReference type="AlphaFoldDB" id="A0A9D2SXU5"/>
<dbReference type="PANTHER" id="PTHR30346">
    <property type="entry name" value="TRANSCRIPTIONAL DUAL REGULATOR HCAR-RELATED"/>
    <property type="match status" value="1"/>
</dbReference>
<comment type="similarity">
    <text evidence="1">Belongs to the LysR transcriptional regulatory family.</text>
</comment>
<keyword evidence="4" id="KW-0804">Transcription</keyword>
<evidence type="ECO:0000256" key="4">
    <source>
        <dbReference type="ARBA" id="ARBA00023163"/>
    </source>
</evidence>
<dbReference type="Proteomes" id="UP000823894">
    <property type="component" value="Unassembled WGS sequence"/>
</dbReference>
<reference evidence="6" key="2">
    <citation type="submission" date="2021-04" db="EMBL/GenBank/DDBJ databases">
        <authorList>
            <person name="Gilroy R."/>
        </authorList>
    </citation>
    <scope>NUCLEOTIDE SEQUENCE</scope>
    <source>
        <strain evidence="6">ChiGjej1B1-1692</strain>
    </source>
</reference>
<dbReference type="PROSITE" id="PS50931">
    <property type="entry name" value="HTH_LYSR"/>
    <property type="match status" value="1"/>
</dbReference>
<dbReference type="SUPFAM" id="SSF46785">
    <property type="entry name" value="Winged helix' DNA-binding domain"/>
    <property type="match status" value="1"/>
</dbReference>
<dbReference type="GO" id="GO:0032993">
    <property type="term" value="C:protein-DNA complex"/>
    <property type="evidence" value="ECO:0007669"/>
    <property type="project" value="TreeGrafter"/>
</dbReference>
<gene>
    <name evidence="6" type="ORF">H9757_04745</name>
</gene>
<dbReference type="Gene3D" id="3.40.190.290">
    <property type="match status" value="1"/>
</dbReference>
<dbReference type="PANTHER" id="PTHR30346:SF28">
    <property type="entry name" value="HTH-TYPE TRANSCRIPTIONAL REGULATOR CYNR"/>
    <property type="match status" value="1"/>
</dbReference>
<dbReference type="SUPFAM" id="SSF53850">
    <property type="entry name" value="Periplasmic binding protein-like II"/>
    <property type="match status" value="1"/>
</dbReference>
<keyword evidence="2" id="KW-0805">Transcription regulation</keyword>
<keyword evidence="3" id="KW-0238">DNA-binding</keyword>
<organism evidence="6 7">
    <name type="scientific">Candidatus Mediterraneibacter faecigallinarum</name>
    <dbReference type="NCBI Taxonomy" id="2838669"/>
    <lineage>
        <taxon>Bacteria</taxon>
        <taxon>Bacillati</taxon>
        <taxon>Bacillota</taxon>
        <taxon>Clostridia</taxon>
        <taxon>Lachnospirales</taxon>
        <taxon>Lachnospiraceae</taxon>
        <taxon>Mediterraneibacter</taxon>
    </lineage>
</organism>
<accession>A0A9D2SXU5</accession>
<dbReference type="InterPro" id="IPR036390">
    <property type="entry name" value="WH_DNA-bd_sf"/>
</dbReference>
<proteinExistence type="inferred from homology"/>
<evidence type="ECO:0000313" key="6">
    <source>
        <dbReference type="EMBL" id="HJC38354.1"/>
    </source>
</evidence>
<evidence type="ECO:0000313" key="7">
    <source>
        <dbReference type="Proteomes" id="UP000823894"/>
    </source>
</evidence>
<dbReference type="Gene3D" id="1.10.10.10">
    <property type="entry name" value="Winged helix-like DNA-binding domain superfamily/Winged helix DNA-binding domain"/>
    <property type="match status" value="1"/>
</dbReference>
<dbReference type="GO" id="GO:0003700">
    <property type="term" value="F:DNA-binding transcription factor activity"/>
    <property type="evidence" value="ECO:0007669"/>
    <property type="project" value="InterPro"/>
</dbReference>
<dbReference type="FunFam" id="1.10.10.10:FF:000001">
    <property type="entry name" value="LysR family transcriptional regulator"/>
    <property type="match status" value="1"/>
</dbReference>
<dbReference type="InterPro" id="IPR005119">
    <property type="entry name" value="LysR_subst-bd"/>
</dbReference>
<evidence type="ECO:0000256" key="2">
    <source>
        <dbReference type="ARBA" id="ARBA00023015"/>
    </source>
</evidence>
<evidence type="ECO:0000259" key="5">
    <source>
        <dbReference type="PROSITE" id="PS50931"/>
    </source>
</evidence>
<dbReference type="Pfam" id="PF00126">
    <property type="entry name" value="HTH_1"/>
    <property type="match status" value="1"/>
</dbReference>
<evidence type="ECO:0000256" key="3">
    <source>
        <dbReference type="ARBA" id="ARBA00023125"/>
    </source>
</evidence>
<dbReference type="EMBL" id="DWWK01000065">
    <property type="protein sequence ID" value="HJC38354.1"/>
    <property type="molecule type" value="Genomic_DNA"/>
</dbReference>
<sequence>MTLNQLLYFQAVAKHEHFRLAAASLNISQPSLSRSIANLEEELGIILFERKGRTVTLTKYGRFFLEHANRILSDVRLAEKQMKKLSGSSGHVDIAYVFPLAAQYIPRNVRRFLAKSNNSKISFNFHQTYTGEMVSGLKSEKYDVIFGSYVENEPGIQFVPILKQEMIIITPLGHPLAKKKDPGLKDLENYPVMGYDRTSGLGRFTNRTYASYALSPNIVCESPDENAIASLVAEDFGIALVADVDILSHFPLEKLHLTDVSLSHTVYMAYLKDHYQIPAVKNFISFIKKEGSHI</sequence>
<dbReference type="Pfam" id="PF03466">
    <property type="entry name" value="LysR_substrate"/>
    <property type="match status" value="1"/>
</dbReference>
<protein>
    <submittedName>
        <fullName evidence="6">LysR family transcriptional regulator</fullName>
    </submittedName>
</protein>